<dbReference type="Pfam" id="PF09413">
    <property type="entry name" value="DUF2007"/>
    <property type="match status" value="1"/>
</dbReference>
<proteinExistence type="predicted"/>
<comment type="caution">
    <text evidence="2">The sequence shown here is derived from an EMBL/GenBank/DDBJ whole genome shotgun (WGS) entry which is preliminary data.</text>
</comment>
<evidence type="ECO:0000259" key="1">
    <source>
        <dbReference type="Pfam" id="PF09413"/>
    </source>
</evidence>
<dbReference type="SUPFAM" id="SSF54913">
    <property type="entry name" value="GlnB-like"/>
    <property type="match status" value="1"/>
</dbReference>
<evidence type="ECO:0000313" key="3">
    <source>
        <dbReference type="Proteomes" id="UP000786693"/>
    </source>
</evidence>
<dbReference type="Gene3D" id="3.30.70.790">
    <property type="entry name" value="UreE, C-terminal domain"/>
    <property type="match status" value="1"/>
</dbReference>
<dbReference type="InterPro" id="IPR011322">
    <property type="entry name" value="N-reg_PII-like_a/b"/>
</dbReference>
<name>A0ABQ4NHC6_9RHOB</name>
<organism evidence="2 3">
    <name type="scientific">Jannaschia pagri</name>
    <dbReference type="NCBI Taxonomy" id="2829797"/>
    <lineage>
        <taxon>Bacteria</taxon>
        <taxon>Pseudomonadati</taxon>
        <taxon>Pseudomonadota</taxon>
        <taxon>Alphaproteobacteria</taxon>
        <taxon>Rhodobacterales</taxon>
        <taxon>Roseobacteraceae</taxon>
        <taxon>Jannaschia</taxon>
    </lineage>
</organism>
<dbReference type="EMBL" id="BPFH01000001">
    <property type="protein sequence ID" value="GIT93819.1"/>
    <property type="molecule type" value="Genomic_DNA"/>
</dbReference>
<sequence>MRGACSDAMRVRINPFTASISAAQAAASLSWGLIGLASVIGVPVSTRGQRPHTCCTMKELLRTNDPTIIAFASALLNGEGIDCFVLDANISALEGSIGVLPRRMMVADRDLFLARATMRDNGVAVSE</sequence>
<evidence type="ECO:0000313" key="2">
    <source>
        <dbReference type="EMBL" id="GIT93819.1"/>
    </source>
</evidence>
<dbReference type="InterPro" id="IPR018551">
    <property type="entry name" value="DUF2007"/>
</dbReference>
<protein>
    <recommendedName>
        <fullName evidence="1">DUF2007 domain-containing protein</fullName>
    </recommendedName>
</protein>
<reference evidence="2 3" key="1">
    <citation type="submission" date="2021-05" db="EMBL/GenBank/DDBJ databases">
        <title>Bacteria Genome sequencing.</title>
        <authorList>
            <person name="Takabe Y."/>
            <person name="Nakajima Y."/>
            <person name="Suzuki S."/>
            <person name="Shiozaki T."/>
        </authorList>
    </citation>
    <scope>NUCLEOTIDE SEQUENCE [LARGE SCALE GENOMIC DNA]</scope>
    <source>
        <strain evidence="2 3">AI_62</strain>
    </source>
</reference>
<accession>A0ABQ4NHC6</accession>
<gene>
    <name evidence="2" type="ORF">JANAI62_04420</name>
</gene>
<feature type="domain" description="DUF2007" evidence="1">
    <location>
        <begin position="57"/>
        <end position="120"/>
    </location>
</feature>
<dbReference type="Proteomes" id="UP000786693">
    <property type="component" value="Unassembled WGS sequence"/>
</dbReference>
<keyword evidence="3" id="KW-1185">Reference proteome</keyword>